<evidence type="ECO:0000256" key="2">
    <source>
        <dbReference type="ARBA" id="ARBA00004787"/>
    </source>
</evidence>
<feature type="site" description="Positions MEP for the nucleophilic attack" evidence="7">
    <location>
        <position position="232"/>
    </location>
</feature>
<accession>A0A0S4KW53</accession>
<feature type="site" description="Transition state stabilizer" evidence="7">
    <location>
        <position position="43"/>
    </location>
</feature>
<dbReference type="EMBL" id="LN885086">
    <property type="protein sequence ID" value="CUQ68047.1"/>
    <property type="molecule type" value="Genomic_DNA"/>
</dbReference>
<dbReference type="UniPathway" id="UPA00056">
    <property type="reaction ID" value="UER00093"/>
</dbReference>
<comment type="pathway">
    <text evidence="2 7">Isoprenoid biosynthesis; isopentenyl diphosphate biosynthesis via DXP pathway; isopentenyl diphosphate from 1-deoxy-D-xylulose 5-phosphate: step 2/6.</text>
</comment>
<dbReference type="PANTHER" id="PTHR32125:SF4">
    <property type="entry name" value="2-C-METHYL-D-ERYTHRITOL 4-PHOSPHATE CYTIDYLYLTRANSFERASE, CHLOROPLASTIC"/>
    <property type="match status" value="1"/>
</dbReference>
<dbReference type="FunFam" id="3.90.550.10:FF:000003">
    <property type="entry name" value="2-C-methyl-D-erythritol 4-phosphate cytidylyltransferase"/>
    <property type="match status" value="1"/>
</dbReference>
<keyword evidence="5 7" id="KW-0548">Nucleotidyltransferase</keyword>
<gene>
    <name evidence="7 8" type="primary">ispD</name>
    <name evidence="8" type="ORF">NITINOP_3075</name>
</gene>
<dbReference type="Pfam" id="PF01128">
    <property type="entry name" value="IspD"/>
    <property type="match status" value="1"/>
</dbReference>
<evidence type="ECO:0000256" key="3">
    <source>
        <dbReference type="ARBA" id="ARBA00009789"/>
    </source>
</evidence>
<dbReference type="KEGG" id="nio:NITINOP_3075"/>
<comment type="catalytic activity">
    <reaction evidence="1 7">
        <text>2-C-methyl-D-erythritol 4-phosphate + CTP + H(+) = 4-CDP-2-C-methyl-D-erythritol + diphosphate</text>
        <dbReference type="Rhea" id="RHEA:13429"/>
        <dbReference type="ChEBI" id="CHEBI:15378"/>
        <dbReference type="ChEBI" id="CHEBI:33019"/>
        <dbReference type="ChEBI" id="CHEBI:37563"/>
        <dbReference type="ChEBI" id="CHEBI:57823"/>
        <dbReference type="ChEBI" id="CHEBI:58262"/>
        <dbReference type="EC" id="2.7.7.60"/>
    </reaction>
</comment>
<evidence type="ECO:0000256" key="4">
    <source>
        <dbReference type="ARBA" id="ARBA00022679"/>
    </source>
</evidence>
<dbReference type="Gene3D" id="3.90.550.10">
    <property type="entry name" value="Spore Coat Polysaccharide Biosynthesis Protein SpsA, Chain A"/>
    <property type="match status" value="1"/>
</dbReference>
<reference evidence="9" key="1">
    <citation type="submission" date="2015-09" db="EMBL/GenBank/DDBJ databases">
        <authorList>
            <person name="Daims H."/>
        </authorList>
    </citation>
    <scope>NUCLEOTIDE SEQUENCE [LARGE SCALE GENOMIC DNA]</scope>
</reference>
<evidence type="ECO:0000313" key="9">
    <source>
        <dbReference type="Proteomes" id="UP000066284"/>
    </source>
</evidence>
<evidence type="ECO:0000313" key="8">
    <source>
        <dbReference type="EMBL" id="CUQ68047.1"/>
    </source>
</evidence>
<evidence type="ECO:0000256" key="6">
    <source>
        <dbReference type="ARBA" id="ARBA00023229"/>
    </source>
</evidence>
<feature type="site" description="Positions MEP for the nucleophilic attack" evidence="7">
    <location>
        <position position="176"/>
    </location>
</feature>
<dbReference type="InterPro" id="IPR001228">
    <property type="entry name" value="IspD"/>
</dbReference>
<dbReference type="InterPro" id="IPR034683">
    <property type="entry name" value="IspD/TarI"/>
</dbReference>
<dbReference type="EC" id="2.7.7.60" evidence="7"/>
<dbReference type="NCBIfam" id="TIGR00453">
    <property type="entry name" value="ispD"/>
    <property type="match status" value="1"/>
</dbReference>
<sequence>MKSADEPTRRTDRKDVPIRKASLVVAVVPAAGKGLRMGGAVPKQFLALGGEPVVVHALRVFEASSVVDQIILAVPQPDLDYCLNHLIPGFGFTKITKVVAGGKERQDSVRHALEHVPNETEIVVVHDAVRPFLTERMVGDTVEAARRVGGAIVALPMRDTVKQVGAQGYVERTVDRRPLWLAQTPQAFRFDRLLTVHRKAHAEGVHATDDAFLFEWAGYPVVVVEGSGENIKVTRPEDMIVGEAILASRRTGR</sequence>
<dbReference type="AlphaFoldDB" id="A0A0S4KW53"/>
<dbReference type="OrthoDB" id="9806837at2"/>
<dbReference type="SUPFAM" id="SSF53448">
    <property type="entry name" value="Nucleotide-diphospho-sugar transferases"/>
    <property type="match status" value="1"/>
</dbReference>
<dbReference type="Proteomes" id="UP000066284">
    <property type="component" value="Chromosome 1"/>
</dbReference>
<dbReference type="STRING" id="1715989.NITINOP_3075"/>
<comment type="function">
    <text evidence="7">Catalyzes the formation of 4-diphosphocytidyl-2-C-methyl-D-erythritol from CTP and 2-C-methyl-D-erythritol 4-phosphate (MEP).</text>
</comment>
<keyword evidence="9" id="KW-1185">Reference proteome</keyword>
<dbReference type="CDD" id="cd02516">
    <property type="entry name" value="CDP-ME_synthetase"/>
    <property type="match status" value="1"/>
</dbReference>
<dbReference type="HAMAP" id="MF_00108">
    <property type="entry name" value="IspD"/>
    <property type="match status" value="1"/>
</dbReference>
<dbReference type="InterPro" id="IPR029044">
    <property type="entry name" value="Nucleotide-diphossugar_trans"/>
</dbReference>
<evidence type="ECO:0000256" key="7">
    <source>
        <dbReference type="HAMAP-Rule" id="MF_00108"/>
    </source>
</evidence>
<feature type="site" description="Transition state stabilizer" evidence="7">
    <location>
        <position position="36"/>
    </location>
</feature>
<dbReference type="PROSITE" id="PS01295">
    <property type="entry name" value="ISPD"/>
    <property type="match status" value="1"/>
</dbReference>
<protein>
    <recommendedName>
        <fullName evidence="7">2-C-methyl-D-erythritol 4-phosphate cytidylyltransferase</fullName>
        <ecNumber evidence="7">2.7.7.60</ecNumber>
    </recommendedName>
    <alternativeName>
        <fullName evidence="7">4-diphosphocytidyl-2C-methyl-D-erythritol synthase</fullName>
    </alternativeName>
    <alternativeName>
        <fullName evidence="7">MEP cytidylyltransferase</fullName>
        <shortName evidence="7">MCT</shortName>
    </alternativeName>
</protein>
<dbReference type="RefSeq" id="WP_062487078.1">
    <property type="nucleotide sequence ID" value="NZ_LN885086.1"/>
</dbReference>
<keyword evidence="6 7" id="KW-0414">Isoprene biosynthesis</keyword>
<evidence type="ECO:0000256" key="5">
    <source>
        <dbReference type="ARBA" id="ARBA00022695"/>
    </source>
</evidence>
<dbReference type="GO" id="GO:0050518">
    <property type="term" value="F:2-C-methyl-D-erythritol 4-phosphate cytidylyltransferase activity"/>
    <property type="evidence" value="ECO:0007669"/>
    <property type="project" value="UniProtKB-UniRule"/>
</dbReference>
<dbReference type="InterPro" id="IPR018294">
    <property type="entry name" value="ISPD_synthase_CS"/>
</dbReference>
<proteinExistence type="inferred from homology"/>
<keyword evidence="4 7" id="KW-0808">Transferase</keyword>
<comment type="similarity">
    <text evidence="3 7">Belongs to the IspD/TarI cytidylyltransferase family. IspD subfamily.</text>
</comment>
<dbReference type="InterPro" id="IPR050088">
    <property type="entry name" value="IspD/TarI_cytidylyltransf_bact"/>
</dbReference>
<name>A0A0S4KW53_9BACT</name>
<dbReference type="PANTHER" id="PTHR32125">
    <property type="entry name" value="2-C-METHYL-D-ERYTHRITOL 4-PHOSPHATE CYTIDYLYLTRANSFERASE, CHLOROPLASTIC"/>
    <property type="match status" value="1"/>
</dbReference>
<organism evidence="8 9">
    <name type="scientific">Candidatus Nitrospira inopinata</name>
    <dbReference type="NCBI Taxonomy" id="1715989"/>
    <lineage>
        <taxon>Bacteria</taxon>
        <taxon>Pseudomonadati</taxon>
        <taxon>Nitrospirota</taxon>
        <taxon>Nitrospiria</taxon>
        <taxon>Nitrospirales</taxon>
        <taxon>Nitrospiraceae</taxon>
        <taxon>Nitrospira</taxon>
    </lineage>
</organism>
<dbReference type="GO" id="GO:0019288">
    <property type="term" value="P:isopentenyl diphosphate biosynthetic process, methylerythritol 4-phosphate pathway"/>
    <property type="evidence" value="ECO:0007669"/>
    <property type="project" value="UniProtKB-UniRule"/>
</dbReference>
<evidence type="ECO:0000256" key="1">
    <source>
        <dbReference type="ARBA" id="ARBA00001282"/>
    </source>
</evidence>